<proteinExistence type="predicted"/>
<dbReference type="AlphaFoldDB" id="A0A2P5DVW9"/>
<protein>
    <submittedName>
        <fullName evidence="1">Uncharacterized protein</fullName>
    </submittedName>
</protein>
<organism evidence="1 2">
    <name type="scientific">Parasponia andersonii</name>
    <name type="common">Sponia andersonii</name>
    <dbReference type="NCBI Taxonomy" id="3476"/>
    <lineage>
        <taxon>Eukaryota</taxon>
        <taxon>Viridiplantae</taxon>
        <taxon>Streptophyta</taxon>
        <taxon>Embryophyta</taxon>
        <taxon>Tracheophyta</taxon>
        <taxon>Spermatophyta</taxon>
        <taxon>Magnoliopsida</taxon>
        <taxon>eudicotyledons</taxon>
        <taxon>Gunneridae</taxon>
        <taxon>Pentapetalae</taxon>
        <taxon>rosids</taxon>
        <taxon>fabids</taxon>
        <taxon>Rosales</taxon>
        <taxon>Cannabaceae</taxon>
        <taxon>Parasponia</taxon>
    </lineage>
</organism>
<name>A0A2P5DVW9_PARAD</name>
<evidence type="ECO:0000313" key="1">
    <source>
        <dbReference type="EMBL" id="PON77443.1"/>
    </source>
</evidence>
<evidence type="ECO:0000313" key="2">
    <source>
        <dbReference type="Proteomes" id="UP000237105"/>
    </source>
</evidence>
<reference evidence="2" key="1">
    <citation type="submission" date="2016-06" db="EMBL/GenBank/DDBJ databases">
        <title>Parallel loss of symbiosis genes in relatives of nitrogen-fixing non-legume Parasponia.</title>
        <authorList>
            <person name="Van Velzen R."/>
            <person name="Holmer R."/>
            <person name="Bu F."/>
            <person name="Rutten L."/>
            <person name="Van Zeijl A."/>
            <person name="Liu W."/>
            <person name="Santuari L."/>
            <person name="Cao Q."/>
            <person name="Sharma T."/>
            <person name="Shen D."/>
            <person name="Roswanjaya Y."/>
            <person name="Wardhani T."/>
            <person name="Kalhor M.S."/>
            <person name="Jansen J."/>
            <person name="Van den Hoogen J."/>
            <person name="Gungor B."/>
            <person name="Hartog M."/>
            <person name="Hontelez J."/>
            <person name="Verver J."/>
            <person name="Yang W.-C."/>
            <person name="Schijlen E."/>
            <person name="Repin R."/>
            <person name="Schilthuizen M."/>
            <person name="Schranz E."/>
            <person name="Heidstra R."/>
            <person name="Miyata K."/>
            <person name="Fedorova E."/>
            <person name="Kohlen W."/>
            <person name="Bisseling T."/>
            <person name="Smit S."/>
            <person name="Geurts R."/>
        </authorList>
    </citation>
    <scope>NUCLEOTIDE SEQUENCE [LARGE SCALE GENOMIC DNA]</scope>
    <source>
        <strain evidence="2">cv. WU1-14</strain>
    </source>
</reference>
<dbReference type="EMBL" id="JXTB01000013">
    <property type="protein sequence ID" value="PON77443.1"/>
    <property type="molecule type" value="Genomic_DNA"/>
</dbReference>
<accession>A0A2P5DVW9</accession>
<dbReference type="Proteomes" id="UP000237105">
    <property type="component" value="Unassembled WGS sequence"/>
</dbReference>
<gene>
    <name evidence="1" type="ORF">PanWU01x14_026040</name>
</gene>
<comment type="caution">
    <text evidence="1">The sequence shown here is derived from an EMBL/GenBank/DDBJ whole genome shotgun (WGS) entry which is preliminary data.</text>
</comment>
<sequence>MEYVRLDQEDIEPNKVENIDNLIHQAHIVTLDDFLVDDNEFEDNTLEEYKMLNLMRKVIQVLKKRLKYLMMMSSQALVVGGDKRSGRPILNHGNMFLNIPAKIDRDTIVASTPTWNDVKKGDIEVI</sequence>
<keyword evidence="2" id="KW-1185">Reference proteome</keyword>